<dbReference type="InterPro" id="IPR036318">
    <property type="entry name" value="FAD-bd_PCMH-like_sf"/>
</dbReference>
<dbReference type="InterPro" id="IPR050416">
    <property type="entry name" value="FAD-linked_Oxidoreductase"/>
</dbReference>
<keyword evidence="8" id="KW-1185">Reference proteome</keyword>
<evidence type="ECO:0000313" key="8">
    <source>
        <dbReference type="Proteomes" id="UP001358417"/>
    </source>
</evidence>
<dbReference type="GO" id="GO:0016491">
    <property type="term" value="F:oxidoreductase activity"/>
    <property type="evidence" value="ECO:0007669"/>
    <property type="project" value="UniProtKB-KW"/>
</dbReference>
<name>A0AAV9MVK3_9EURO</name>
<evidence type="ECO:0000256" key="1">
    <source>
        <dbReference type="ARBA" id="ARBA00001974"/>
    </source>
</evidence>
<reference evidence="7 8" key="1">
    <citation type="submission" date="2023-08" db="EMBL/GenBank/DDBJ databases">
        <title>Black Yeasts Isolated from many extreme environments.</title>
        <authorList>
            <person name="Coleine C."/>
            <person name="Stajich J.E."/>
            <person name="Selbmann L."/>
        </authorList>
    </citation>
    <scope>NUCLEOTIDE SEQUENCE [LARGE SCALE GENOMIC DNA]</scope>
    <source>
        <strain evidence="7 8">CCFEE 5792</strain>
    </source>
</reference>
<dbReference type="Proteomes" id="UP001358417">
    <property type="component" value="Unassembled WGS sequence"/>
</dbReference>
<dbReference type="PANTHER" id="PTHR42973">
    <property type="entry name" value="BINDING OXIDOREDUCTASE, PUTATIVE (AFU_ORTHOLOGUE AFUA_1G17690)-RELATED"/>
    <property type="match status" value="1"/>
</dbReference>
<dbReference type="InterPro" id="IPR016167">
    <property type="entry name" value="FAD-bd_PCMH_sub1"/>
</dbReference>
<dbReference type="EMBL" id="JAVRRD010000036">
    <property type="protein sequence ID" value="KAK5045515.1"/>
    <property type="molecule type" value="Genomic_DNA"/>
</dbReference>
<dbReference type="AlphaFoldDB" id="A0AAV9MVK3"/>
<evidence type="ECO:0000256" key="4">
    <source>
        <dbReference type="ARBA" id="ARBA00022827"/>
    </source>
</evidence>
<dbReference type="RefSeq" id="XP_064701139.1">
    <property type="nucleotide sequence ID" value="XM_064852675.1"/>
</dbReference>
<dbReference type="InterPro" id="IPR016166">
    <property type="entry name" value="FAD-bd_PCMH"/>
</dbReference>
<evidence type="ECO:0000256" key="2">
    <source>
        <dbReference type="ARBA" id="ARBA00005466"/>
    </source>
</evidence>
<feature type="domain" description="FAD-binding PCMH-type" evidence="6">
    <location>
        <begin position="49"/>
        <end position="220"/>
    </location>
</feature>
<dbReference type="Gene3D" id="3.30.43.10">
    <property type="entry name" value="Uridine Diphospho-n-acetylenolpyruvylglucosamine Reductase, domain 2"/>
    <property type="match status" value="1"/>
</dbReference>
<evidence type="ECO:0000313" key="7">
    <source>
        <dbReference type="EMBL" id="KAK5045515.1"/>
    </source>
</evidence>
<keyword evidence="5" id="KW-0560">Oxidoreductase</keyword>
<organism evidence="7 8">
    <name type="scientific">Exophiala bonariae</name>
    <dbReference type="NCBI Taxonomy" id="1690606"/>
    <lineage>
        <taxon>Eukaryota</taxon>
        <taxon>Fungi</taxon>
        <taxon>Dikarya</taxon>
        <taxon>Ascomycota</taxon>
        <taxon>Pezizomycotina</taxon>
        <taxon>Eurotiomycetes</taxon>
        <taxon>Chaetothyriomycetidae</taxon>
        <taxon>Chaetothyriales</taxon>
        <taxon>Herpotrichiellaceae</taxon>
        <taxon>Exophiala</taxon>
    </lineage>
</organism>
<gene>
    <name evidence="7" type="ORF">LTR84_009133</name>
</gene>
<dbReference type="InterPro" id="IPR006094">
    <property type="entry name" value="Oxid_FAD_bind_N"/>
</dbReference>
<sequence>MPSVSSYGRKPVSPNHVSELRKLLQDTSAELRISTDVDYNRSIARWSKAAVKPAGLVVVPTTSDEVSIVAKYAAKENLDIAVKGGGHSTAGASSTDGGLLFDLDKMRTIRVDSEKKLFIVGGGANWGDVDQAAAPYNLATVGGTVADTGVGGLTLGGGYGWLSGLYGLSIDVLIQCTVVLANGDVVTASKQENADLFWALRGAGQNFGVATEFIFQAFDVPPEVYAGLLLFEPTSHNMQGVTEAVNRAYVINSAGQVKVDGRGCGGIGFMRPPGLDTAMIAVPIIYFGTAEQGQAVYRDFFDLGPKISTMSMVPYAEINKFLAPPYGLRASMKGAAFTLPLRLAFVQEIFGEYQKFVDRNDDAQGSVLIWELIDTRKVAEFDAGSFANRGTHGNSLICPIWTKPENDAVCREWARYINEKFKKELIDHSDQVVCPSAEVTTIRGRKKATQFYGNYDHYDEKSKDIFGDNYEELQALKTRFDPGNMFNKLFAIPPLAN</sequence>
<dbReference type="Pfam" id="PF08031">
    <property type="entry name" value="BBE"/>
    <property type="match status" value="1"/>
</dbReference>
<dbReference type="InterPro" id="IPR012951">
    <property type="entry name" value="BBE"/>
</dbReference>
<evidence type="ECO:0000256" key="5">
    <source>
        <dbReference type="ARBA" id="ARBA00023002"/>
    </source>
</evidence>
<protein>
    <recommendedName>
        <fullName evidence="6">FAD-binding PCMH-type domain-containing protein</fullName>
    </recommendedName>
</protein>
<dbReference type="GeneID" id="89977294"/>
<dbReference type="InterPro" id="IPR016169">
    <property type="entry name" value="FAD-bd_PCMH_sub2"/>
</dbReference>
<dbReference type="Pfam" id="PF01565">
    <property type="entry name" value="FAD_binding_4"/>
    <property type="match status" value="1"/>
</dbReference>
<comment type="similarity">
    <text evidence="2">Belongs to the oxygen-dependent FAD-linked oxidoreductase family.</text>
</comment>
<proteinExistence type="inferred from homology"/>
<evidence type="ECO:0000256" key="3">
    <source>
        <dbReference type="ARBA" id="ARBA00022630"/>
    </source>
</evidence>
<dbReference type="GO" id="GO:0071949">
    <property type="term" value="F:FAD binding"/>
    <property type="evidence" value="ECO:0007669"/>
    <property type="project" value="InterPro"/>
</dbReference>
<keyword evidence="3" id="KW-0285">Flavoprotein</keyword>
<dbReference type="PROSITE" id="PS51387">
    <property type="entry name" value="FAD_PCMH"/>
    <property type="match status" value="1"/>
</dbReference>
<dbReference type="SUPFAM" id="SSF56176">
    <property type="entry name" value="FAD-binding/transporter-associated domain-like"/>
    <property type="match status" value="1"/>
</dbReference>
<dbReference type="Gene3D" id="3.40.462.20">
    <property type="match status" value="1"/>
</dbReference>
<evidence type="ECO:0000259" key="6">
    <source>
        <dbReference type="PROSITE" id="PS51387"/>
    </source>
</evidence>
<comment type="caution">
    <text evidence="7">The sequence shown here is derived from an EMBL/GenBank/DDBJ whole genome shotgun (WGS) entry which is preliminary data.</text>
</comment>
<comment type="cofactor">
    <cofactor evidence="1">
        <name>FAD</name>
        <dbReference type="ChEBI" id="CHEBI:57692"/>
    </cofactor>
</comment>
<accession>A0AAV9MVK3</accession>
<dbReference type="PANTHER" id="PTHR42973:SF39">
    <property type="entry name" value="FAD-BINDING PCMH-TYPE DOMAIN-CONTAINING PROTEIN"/>
    <property type="match status" value="1"/>
</dbReference>
<dbReference type="Gene3D" id="3.30.465.10">
    <property type="match status" value="1"/>
</dbReference>
<keyword evidence="4" id="KW-0274">FAD</keyword>